<keyword evidence="3" id="KW-1185">Reference proteome</keyword>
<comment type="caution">
    <text evidence="2">The sequence shown here is derived from an EMBL/GenBank/DDBJ whole genome shotgun (WGS) entry which is preliminary data.</text>
</comment>
<dbReference type="RefSeq" id="WP_141881555.1">
    <property type="nucleotide sequence ID" value="NZ_VFOM01000003.1"/>
</dbReference>
<evidence type="ECO:0000313" key="3">
    <source>
        <dbReference type="Proteomes" id="UP000317998"/>
    </source>
</evidence>
<protein>
    <submittedName>
        <fullName evidence="2">4-oxalomesaconate hydratase</fullName>
    </submittedName>
</protein>
<dbReference type="AlphaFoldDB" id="A0A542YAQ0"/>
<dbReference type="OrthoDB" id="7253851at2"/>
<dbReference type="SUPFAM" id="SSF102588">
    <property type="entry name" value="LmbE-like"/>
    <property type="match status" value="1"/>
</dbReference>
<evidence type="ECO:0000256" key="1">
    <source>
        <dbReference type="ARBA" id="ARBA00022833"/>
    </source>
</evidence>
<dbReference type="Gene3D" id="3.40.50.10320">
    <property type="entry name" value="LmbE-like"/>
    <property type="match status" value="1"/>
</dbReference>
<dbReference type="EMBL" id="VFOM01000003">
    <property type="protein sequence ID" value="TQL45034.1"/>
    <property type="molecule type" value="Genomic_DNA"/>
</dbReference>
<dbReference type="PANTHER" id="PTHR12993:SF29">
    <property type="entry name" value="BLR3841 PROTEIN"/>
    <property type="match status" value="1"/>
</dbReference>
<dbReference type="GO" id="GO:0016137">
    <property type="term" value="P:glycoside metabolic process"/>
    <property type="evidence" value="ECO:0007669"/>
    <property type="project" value="UniProtKB-ARBA"/>
</dbReference>
<dbReference type="InterPro" id="IPR003737">
    <property type="entry name" value="GlcNAc_PI_deacetylase-related"/>
</dbReference>
<name>A0A542YAQ0_9MICO</name>
<gene>
    <name evidence="2" type="ORF">FB562_2444</name>
</gene>
<proteinExistence type="predicted"/>
<accession>A0A542YAQ0</accession>
<dbReference type="InterPro" id="IPR024078">
    <property type="entry name" value="LmbE-like_dom_sf"/>
</dbReference>
<organism evidence="2 3">
    <name type="scientific">Homoserinimonas aerilata</name>
    <dbReference type="NCBI Taxonomy" id="1162970"/>
    <lineage>
        <taxon>Bacteria</taxon>
        <taxon>Bacillati</taxon>
        <taxon>Actinomycetota</taxon>
        <taxon>Actinomycetes</taxon>
        <taxon>Micrococcales</taxon>
        <taxon>Microbacteriaceae</taxon>
        <taxon>Homoserinimonas</taxon>
    </lineage>
</organism>
<keyword evidence="1" id="KW-0862">Zinc</keyword>
<dbReference type="Pfam" id="PF02585">
    <property type="entry name" value="PIG-L"/>
    <property type="match status" value="1"/>
</dbReference>
<dbReference type="Proteomes" id="UP000317998">
    <property type="component" value="Unassembled WGS sequence"/>
</dbReference>
<dbReference type="PANTHER" id="PTHR12993">
    <property type="entry name" value="N-ACETYLGLUCOSAMINYL-PHOSPHATIDYLINOSITOL DE-N-ACETYLASE-RELATED"/>
    <property type="match status" value="1"/>
</dbReference>
<sequence>MTQRRLLVVGAHSADFVWRAAGVIARHTSAGGEARVIALSYGERGESGELWKEPGQTVENVKRIRHGEAEAAAEAVGASFTGLDLGDYPLRAGGEEIDRLADIMRDYAPHVVITHPDKDPFNPDHPVAHYVTQQARLMTAGAVVEAGFKTVPPSEFLVFEPHQPELCGFVPSVFVDITPVMDSKVKAMECMAAQNYLREYYAQRAEHRGNHARKVTGDKSIRQAEAFQRIIPNVVSGL</sequence>
<dbReference type="GO" id="GO:0016811">
    <property type="term" value="F:hydrolase activity, acting on carbon-nitrogen (but not peptide) bonds, in linear amides"/>
    <property type="evidence" value="ECO:0007669"/>
    <property type="project" value="TreeGrafter"/>
</dbReference>
<evidence type="ECO:0000313" key="2">
    <source>
        <dbReference type="EMBL" id="TQL45034.1"/>
    </source>
</evidence>
<reference evidence="2 3" key="1">
    <citation type="submission" date="2019-06" db="EMBL/GenBank/DDBJ databases">
        <title>Sequencing the genomes of 1000 actinobacteria strains.</title>
        <authorList>
            <person name="Klenk H.-P."/>
        </authorList>
    </citation>
    <scope>NUCLEOTIDE SEQUENCE [LARGE SCALE GENOMIC DNA]</scope>
    <source>
        <strain evidence="2 3">DSM 26477</strain>
    </source>
</reference>